<dbReference type="InterPro" id="IPR009078">
    <property type="entry name" value="Ferritin-like_SF"/>
</dbReference>
<sequence length="165" mass="18943">MKKSISTLQEALLYLLQGLWYTETTLIQEFKEYSNHLSSPQVKSAVLQYIDNADTNLLRLERVFNHLTTEPVPRKNEVIVAMMRETRDLLTATTDEHLRDILMIGCVQYINAYKEASYKAACLFIVEMELDGASDIIQHIWQSEHQTCQAFASLSIHEFNKANGS</sequence>
<dbReference type="Pfam" id="PF05974">
    <property type="entry name" value="DUF892"/>
    <property type="match status" value="1"/>
</dbReference>
<evidence type="ECO:0000313" key="1">
    <source>
        <dbReference type="EMBL" id="MFD1001081.1"/>
    </source>
</evidence>
<reference evidence="2" key="1">
    <citation type="journal article" date="2019" name="Int. J. Syst. Evol. Microbiol.">
        <title>The Global Catalogue of Microorganisms (GCM) 10K type strain sequencing project: providing services to taxonomists for standard genome sequencing and annotation.</title>
        <authorList>
            <consortium name="The Broad Institute Genomics Platform"/>
            <consortium name="The Broad Institute Genome Sequencing Center for Infectious Disease"/>
            <person name="Wu L."/>
            <person name="Ma J."/>
        </authorList>
    </citation>
    <scope>NUCLEOTIDE SEQUENCE [LARGE SCALE GENOMIC DNA]</scope>
    <source>
        <strain evidence="2">CCUG 58938</strain>
    </source>
</reference>
<protein>
    <submittedName>
        <fullName evidence="1">DUF892 family protein</fullName>
    </submittedName>
</protein>
<proteinExistence type="predicted"/>
<gene>
    <name evidence="1" type="ORF">ACFQ21_17270</name>
</gene>
<dbReference type="RefSeq" id="WP_377580532.1">
    <property type="nucleotide sequence ID" value="NZ_JBHTKA010000007.1"/>
</dbReference>
<dbReference type="SUPFAM" id="SSF47240">
    <property type="entry name" value="Ferritin-like"/>
    <property type="match status" value="1"/>
</dbReference>
<dbReference type="Proteomes" id="UP001597112">
    <property type="component" value="Unassembled WGS sequence"/>
</dbReference>
<evidence type="ECO:0000313" key="2">
    <source>
        <dbReference type="Proteomes" id="UP001597112"/>
    </source>
</evidence>
<comment type="caution">
    <text evidence="1">The sequence shown here is derived from an EMBL/GenBank/DDBJ whole genome shotgun (WGS) entry which is preliminary data.</text>
</comment>
<dbReference type="EMBL" id="JBHTKA010000007">
    <property type="protein sequence ID" value="MFD1001081.1"/>
    <property type="molecule type" value="Genomic_DNA"/>
</dbReference>
<organism evidence="1 2">
    <name type="scientific">Ohtaekwangia kribbensis</name>
    <dbReference type="NCBI Taxonomy" id="688913"/>
    <lineage>
        <taxon>Bacteria</taxon>
        <taxon>Pseudomonadati</taxon>
        <taxon>Bacteroidota</taxon>
        <taxon>Cytophagia</taxon>
        <taxon>Cytophagales</taxon>
        <taxon>Fulvivirgaceae</taxon>
        <taxon>Ohtaekwangia</taxon>
    </lineage>
</organism>
<keyword evidence="2" id="KW-1185">Reference proteome</keyword>
<name>A0ABW3K6N1_9BACT</name>
<dbReference type="InterPro" id="IPR010287">
    <property type="entry name" value="DUF892_YciF-like"/>
</dbReference>
<dbReference type="InterPro" id="IPR012347">
    <property type="entry name" value="Ferritin-like"/>
</dbReference>
<dbReference type="Gene3D" id="1.20.1260.10">
    <property type="match status" value="1"/>
</dbReference>
<accession>A0ABW3K6N1</accession>